<feature type="domain" description="Hemerythrin-like" evidence="1">
    <location>
        <begin position="10"/>
        <end position="127"/>
    </location>
</feature>
<protein>
    <recommendedName>
        <fullName evidence="1">Hemerythrin-like domain-containing protein</fullName>
    </recommendedName>
</protein>
<accession>A0A1Y3PHD2</accession>
<dbReference type="EMBL" id="LZRT01000086">
    <property type="protein sequence ID" value="OUM86772.1"/>
    <property type="molecule type" value="Genomic_DNA"/>
</dbReference>
<reference evidence="3" key="1">
    <citation type="submission" date="2016-06" db="EMBL/GenBank/DDBJ databases">
        <authorList>
            <person name="Nascimento L."/>
            <person name="Pereira R.V."/>
            <person name="Martins L.F."/>
            <person name="Quaggio R.B."/>
            <person name="Silva A.M."/>
            <person name="Setubal J.C."/>
        </authorList>
    </citation>
    <scope>NUCLEOTIDE SEQUENCE [LARGE SCALE GENOMIC DNA]</scope>
</reference>
<dbReference type="Gene3D" id="1.20.120.520">
    <property type="entry name" value="nmb1532 protein domain like"/>
    <property type="match status" value="1"/>
</dbReference>
<dbReference type="AlphaFoldDB" id="A0A1Y3PHD2"/>
<organism evidence="2 3">
    <name type="scientific">Bacillus thermozeamaize</name>
    <dbReference type="NCBI Taxonomy" id="230954"/>
    <lineage>
        <taxon>Bacteria</taxon>
        <taxon>Bacillati</taxon>
        <taxon>Bacillota</taxon>
        <taxon>Bacilli</taxon>
        <taxon>Bacillales</taxon>
        <taxon>Bacillaceae</taxon>
        <taxon>Bacillus</taxon>
    </lineage>
</organism>
<dbReference type="Proteomes" id="UP000196475">
    <property type="component" value="Unassembled WGS sequence"/>
</dbReference>
<proteinExistence type="predicted"/>
<evidence type="ECO:0000313" key="3">
    <source>
        <dbReference type="Proteomes" id="UP000196475"/>
    </source>
</evidence>
<evidence type="ECO:0000259" key="1">
    <source>
        <dbReference type="Pfam" id="PF01814"/>
    </source>
</evidence>
<evidence type="ECO:0000313" key="2">
    <source>
        <dbReference type="EMBL" id="OUM86772.1"/>
    </source>
</evidence>
<dbReference type="InterPro" id="IPR012312">
    <property type="entry name" value="Hemerythrin-like"/>
</dbReference>
<sequence>MKRHPALHPLSHHHHHALAAAKRLKMAGIQHKGYRLEEVRDLLAAFWHSGGQAHFREEEEVLLPAYAQYASPDHPEIVRMLLEHIQIRSLVDQILNRGDVTEETMSRLGYLLESHVRREERIIFPLIEQAIPEERLQALAPYFHMNFNSDSSLISVFPDRTE</sequence>
<name>A0A1Y3PHD2_9BACI</name>
<dbReference type="Pfam" id="PF01814">
    <property type="entry name" value="Hemerythrin"/>
    <property type="match status" value="1"/>
</dbReference>
<comment type="caution">
    <text evidence="2">The sequence shown here is derived from an EMBL/GenBank/DDBJ whole genome shotgun (WGS) entry which is preliminary data.</text>
</comment>
<gene>
    <name evidence="2" type="ORF">BAA01_04055</name>
</gene>